<evidence type="ECO:0000313" key="2">
    <source>
        <dbReference type="EMBL" id="VVA28470.1"/>
    </source>
</evidence>
<dbReference type="InParanoid" id="A0A5E4FM59"/>
<dbReference type="Proteomes" id="UP000327085">
    <property type="component" value="Chromosome 3"/>
</dbReference>
<evidence type="ECO:0000256" key="1">
    <source>
        <dbReference type="SAM" id="MobiDB-lite"/>
    </source>
</evidence>
<feature type="non-terminal residue" evidence="2">
    <location>
        <position position="1"/>
    </location>
</feature>
<reference evidence="3" key="1">
    <citation type="journal article" date="2020" name="Plant J.">
        <title>Transposons played a major role in the diversification between the closely related almond and peach genomes: results from the almond genome sequence.</title>
        <authorList>
            <person name="Alioto T."/>
            <person name="Alexiou K.G."/>
            <person name="Bardil A."/>
            <person name="Barteri F."/>
            <person name="Castanera R."/>
            <person name="Cruz F."/>
            <person name="Dhingra A."/>
            <person name="Duval H."/>
            <person name="Fernandez I Marti A."/>
            <person name="Frias L."/>
            <person name="Galan B."/>
            <person name="Garcia J.L."/>
            <person name="Howad W."/>
            <person name="Gomez-Garrido J."/>
            <person name="Gut M."/>
            <person name="Julca I."/>
            <person name="Morata J."/>
            <person name="Puigdomenech P."/>
            <person name="Ribeca P."/>
            <person name="Rubio Cabetas M.J."/>
            <person name="Vlasova A."/>
            <person name="Wirthensohn M."/>
            <person name="Garcia-Mas J."/>
            <person name="Gabaldon T."/>
            <person name="Casacuberta J.M."/>
            <person name="Arus P."/>
        </authorList>
    </citation>
    <scope>NUCLEOTIDE SEQUENCE [LARGE SCALE GENOMIC DNA]</scope>
    <source>
        <strain evidence="3">cv. Texas</strain>
    </source>
</reference>
<gene>
    <name evidence="2" type="ORF">ALMOND_2B022512</name>
</gene>
<proteinExistence type="predicted"/>
<protein>
    <submittedName>
        <fullName evidence="2">PREDICTED: LOC110745843</fullName>
    </submittedName>
</protein>
<name>A0A5E4FM59_PRUDU</name>
<dbReference type="EMBL" id="CABIKO010000143">
    <property type="protein sequence ID" value="VVA28470.1"/>
    <property type="molecule type" value="Genomic_DNA"/>
</dbReference>
<dbReference type="AlphaFoldDB" id="A0A5E4FM59"/>
<evidence type="ECO:0000313" key="3">
    <source>
        <dbReference type="Proteomes" id="UP000327085"/>
    </source>
</evidence>
<organism evidence="2 3">
    <name type="scientific">Prunus dulcis</name>
    <name type="common">Almond</name>
    <name type="synonym">Amygdalus dulcis</name>
    <dbReference type="NCBI Taxonomy" id="3755"/>
    <lineage>
        <taxon>Eukaryota</taxon>
        <taxon>Viridiplantae</taxon>
        <taxon>Streptophyta</taxon>
        <taxon>Embryophyta</taxon>
        <taxon>Tracheophyta</taxon>
        <taxon>Spermatophyta</taxon>
        <taxon>Magnoliopsida</taxon>
        <taxon>eudicotyledons</taxon>
        <taxon>Gunneridae</taxon>
        <taxon>Pentapetalae</taxon>
        <taxon>rosids</taxon>
        <taxon>fabids</taxon>
        <taxon>Rosales</taxon>
        <taxon>Rosaceae</taxon>
        <taxon>Amygdaloideae</taxon>
        <taxon>Amygdaleae</taxon>
        <taxon>Prunus</taxon>
    </lineage>
</organism>
<sequence length="63" mass="6839">LAETKEMPEQQADNARTGGTAKNPAAEQFCFPKPTREMANHLRPLFITANLGGIPISKIMIDG</sequence>
<feature type="region of interest" description="Disordered" evidence="1">
    <location>
        <begin position="1"/>
        <end position="26"/>
    </location>
</feature>
<feature type="non-terminal residue" evidence="2">
    <location>
        <position position="63"/>
    </location>
</feature>
<accession>A0A5E4FM59</accession>